<comment type="caution">
    <text evidence="7">The sequence shown here is derived from an EMBL/GenBank/DDBJ whole genome shotgun (WGS) entry which is preliminary data.</text>
</comment>
<organism evidence="7 8">
    <name type="scientific">Comamonas odontotermitis</name>
    <dbReference type="NCBI Taxonomy" id="379895"/>
    <lineage>
        <taxon>Bacteria</taxon>
        <taxon>Pseudomonadati</taxon>
        <taxon>Pseudomonadota</taxon>
        <taxon>Betaproteobacteria</taxon>
        <taxon>Burkholderiales</taxon>
        <taxon>Comamonadaceae</taxon>
        <taxon>Comamonas</taxon>
    </lineage>
</organism>
<keyword evidence="3" id="KW-0805">Transcription regulation</keyword>
<evidence type="ECO:0000259" key="6">
    <source>
        <dbReference type="PROSITE" id="PS50995"/>
    </source>
</evidence>
<comment type="subcellular location">
    <subcellularLocation>
        <location evidence="1">Cytoplasm</location>
    </subcellularLocation>
</comment>
<evidence type="ECO:0000256" key="5">
    <source>
        <dbReference type="ARBA" id="ARBA00023163"/>
    </source>
</evidence>
<evidence type="ECO:0000313" key="8">
    <source>
        <dbReference type="Proteomes" id="UP000562492"/>
    </source>
</evidence>
<dbReference type="InterPro" id="IPR055166">
    <property type="entry name" value="Transc_reg_Sar_Rot_HTH"/>
</dbReference>
<evidence type="ECO:0000256" key="4">
    <source>
        <dbReference type="ARBA" id="ARBA00023125"/>
    </source>
</evidence>
<dbReference type="PROSITE" id="PS50995">
    <property type="entry name" value="HTH_MARR_2"/>
    <property type="match status" value="1"/>
</dbReference>
<dbReference type="PRINTS" id="PR00598">
    <property type="entry name" value="HTHMARR"/>
</dbReference>
<gene>
    <name evidence="7" type="ORF">HNP33_002467</name>
</gene>
<sequence length="156" mass="17302">MSNATPSTSNALLLDHQLCFALYSSSLAMTKLYKPLLEPLGLTYPQYLALLVLWEHDGCMVSQLGERLFLDSGTLTPLLKRMEAAGWLQRQRDAQDERRVRVTLTDAGRALKTQAASVPACVLARSQCTVQELQALTQQIQQLRDRLTAQPSTASL</sequence>
<feature type="domain" description="HTH marR-type" evidence="6">
    <location>
        <begin position="15"/>
        <end position="145"/>
    </location>
</feature>
<keyword evidence="5" id="KW-0804">Transcription</keyword>
<dbReference type="InterPro" id="IPR036390">
    <property type="entry name" value="WH_DNA-bd_sf"/>
</dbReference>
<dbReference type="PANTHER" id="PTHR33164:SF5">
    <property type="entry name" value="ORGANIC HYDROPEROXIDE RESISTANCE TRANSCRIPTIONAL REGULATOR"/>
    <property type="match status" value="1"/>
</dbReference>
<dbReference type="Pfam" id="PF22381">
    <property type="entry name" value="Staph_reg_Sar_Rot"/>
    <property type="match status" value="1"/>
</dbReference>
<keyword evidence="8" id="KW-1185">Reference proteome</keyword>
<evidence type="ECO:0000256" key="2">
    <source>
        <dbReference type="ARBA" id="ARBA00022490"/>
    </source>
</evidence>
<dbReference type="SMART" id="SM00347">
    <property type="entry name" value="HTH_MARR"/>
    <property type="match status" value="1"/>
</dbReference>
<evidence type="ECO:0000256" key="3">
    <source>
        <dbReference type="ARBA" id="ARBA00023015"/>
    </source>
</evidence>
<name>A0ABR6RGU8_9BURK</name>
<dbReference type="Gene3D" id="1.10.10.10">
    <property type="entry name" value="Winged helix-like DNA-binding domain superfamily/Winged helix DNA-binding domain"/>
    <property type="match status" value="1"/>
</dbReference>
<evidence type="ECO:0000256" key="1">
    <source>
        <dbReference type="ARBA" id="ARBA00004496"/>
    </source>
</evidence>
<evidence type="ECO:0000313" key="7">
    <source>
        <dbReference type="EMBL" id="MBB6578385.1"/>
    </source>
</evidence>
<dbReference type="PANTHER" id="PTHR33164">
    <property type="entry name" value="TRANSCRIPTIONAL REGULATOR, MARR FAMILY"/>
    <property type="match status" value="1"/>
</dbReference>
<proteinExistence type="predicted"/>
<keyword evidence="4 7" id="KW-0238">DNA-binding</keyword>
<dbReference type="EMBL" id="JACHKZ010000014">
    <property type="protein sequence ID" value="MBB6578385.1"/>
    <property type="molecule type" value="Genomic_DNA"/>
</dbReference>
<accession>A0ABR6RGU8</accession>
<reference evidence="7 8" key="1">
    <citation type="submission" date="2020-08" db="EMBL/GenBank/DDBJ databases">
        <title>Functional genomics of gut bacteria from endangered species of beetles.</title>
        <authorList>
            <person name="Carlos-Shanley C."/>
        </authorList>
    </citation>
    <scope>NUCLEOTIDE SEQUENCE [LARGE SCALE GENOMIC DNA]</scope>
    <source>
        <strain evidence="7 8">S00124</strain>
    </source>
</reference>
<dbReference type="SUPFAM" id="SSF46785">
    <property type="entry name" value="Winged helix' DNA-binding domain"/>
    <property type="match status" value="1"/>
</dbReference>
<dbReference type="Proteomes" id="UP000562492">
    <property type="component" value="Unassembled WGS sequence"/>
</dbReference>
<dbReference type="GO" id="GO:0003677">
    <property type="term" value="F:DNA binding"/>
    <property type="evidence" value="ECO:0007669"/>
    <property type="project" value="UniProtKB-KW"/>
</dbReference>
<dbReference type="RefSeq" id="WP_184708799.1">
    <property type="nucleotide sequence ID" value="NZ_JACHKZ010000014.1"/>
</dbReference>
<dbReference type="InterPro" id="IPR000835">
    <property type="entry name" value="HTH_MarR-typ"/>
</dbReference>
<dbReference type="InterPro" id="IPR039422">
    <property type="entry name" value="MarR/SlyA-like"/>
</dbReference>
<protein>
    <submittedName>
        <fullName evidence="7">DNA-binding MarR family transcriptional regulator</fullName>
    </submittedName>
</protein>
<dbReference type="InterPro" id="IPR036388">
    <property type="entry name" value="WH-like_DNA-bd_sf"/>
</dbReference>
<keyword evidence="2" id="KW-0963">Cytoplasm</keyword>